<keyword evidence="3" id="KW-0106">Calcium</keyword>
<accession>A0A934PIA7</accession>
<dbReference type="CDD" id="cd09024">
    <property type="entry name" value="Aldose_epim_lacX"/>
    <property type="match status" value="1"/>
</dbReference>
<comment type="subunit">
    <text evidence="2">Monomer.</text>
</comment>
<sequence length="283" mass="32434">MQTILSNSKITATIAHLGAELISLKNHHNKEYIWEGNPEFWGKHSPVLFPIVGALKNNSYLFNDKEYQLSRHGFAREMNFTLVNSTAETAIFSIQSNPETLQVYPFEFEFQISYTLEDSKISIAYTVINKNKTSMFFSVGAHPAIALPENFESYSLQFEKSEKANYYLLADNLISDKTKELDLNEKSLPLHYELFEKDALIFKNLESNALTILENKKPYLKVVFTDFPSLGIWTVVNAPFVCIEPWLGYADTFQNNGRLEDKEGIIELLADKNFKAQFSLEIL</sequence>
<dbReference type="InterPro" id="IPR037481">
    <property type="entry name" value="LacX"/>
</dbReference>
<dbReference type="RefSeq" id="WP_200104516.1">
    <property type="nucleotide sequence ID" value="NZ_JAEHFV010000001.1"/>
</dbReference>
<dbReference type="SUPFAM" id="SSF74650">
    <property type="entry name" value="Galactose mutarotase-like"/>
    <property type="match status" value="1"/>
</dbReference>
<dbReference type="Proteomes" id="UP000609172">
    <property type="component" value="Unassembled WGS sequence"/>
</dbReference>
<dbReference type="InterPro" id="IPR008183">
    <property type="entry name" value="Aldose_1/G6P_1-epimerase"/>
</dbReference>
<comment type="caution">
    <text evidence="4">The sequence shown here is derived from an EMBL/GenBank/DDBJ whole genome shotgun (WGS) entry which is preliminary data.</text>
</comment>
<keyword evidence="5" id="KW-1185">Reference proteome</keyword>
<reference evidence="4" key="1">
    <citation type="submission" date="2020-12" db="EMBL/GenBank/DDBJ databases">
        <title>Bacterial novel species Flavobacterium sp. SE-1-e isolated from soil.</title>
        <authorList>
            <person name="Jung H.-Y."/>
        </authorList>
    </citation>
    <scope>NUCLEOTIDE SEQUENCE</scope>
    <source>
        <strain evidence="4">SE-1-e</strain>
    </source>
</reference>
<gene>
    <name evidence="4" type="ORF">I5M07_01985</name>
</gene>
<dbReference type="PANTHER" id="PTHR11122">
    <property type="entry name" value="APOSPORY-ASSOCIATED PROTEIN C-RELATED"/>
    <property type="match status" value="1"/>
</dbReference>
<dbReference type="GO" id="GO:0016853">
    <property type="term" value="F:isomerase activity"/>
    <property type="evidence" value="ECO:0007669"/>
    <property type="project" value="InterPro"/>
</dbReference>
<dbReference type="Pfam" id="PF01263">
    <property type="entry name" value="Aldose_epim"/>
    <property type="match status" value="1"/>
</dbReference>
<dbReference type="PANTHER" id="PTHR11122:SF13">
    <property type="entry name" value="GLUCOSE-6-PHOSPHATE 1-EPIMERASE"/>
    <property type="match status" value="1"/>
</dbReference>
<dbReference type="AlphaFoldDB" id="A0A934PIA7"/>
<evidence type="ECO:0000256" key="3">
    <source>
        <dbReference type="ARBA" id="ARBA00022837"/>
    </source>
</evidence>
<dbReference type="InterPro" id="IPR014718">
    <property type="entry name" value="GH-type_carb-bd"/>
</dbReference>
<name>A0A934PIA7_9FLAO</name>
<comment type="cofactor">
    <cofactor evidence="1">
        <name>Ca(2+)</name>
        <dbReference type="ChEBI" id="CHEBI:29108"/>
    </cofactor>
</comment>
<evidence type="ECO:0000256" key="2">
    <source>
        <dbReference type="ARBA" id="ARBA00011245"/>
    </source>
</evidence>
<dbReference type="EMBL" id="JAEHFV010000001">
    <property type="protein sequence ID" value="MBK0368592.1"/>
    <property type="molecule type" value="Genomic_DNA"/>
</dbReference>
<dbReference type="Gene3D" id="2.70.98.10">
    <property type="match status" value="1"/>
</dbReference>
<proteinExistence type="predicted"/>
<evidence type="ECO:0000313" key="5">
    <source>
        <dbReference type="Proteomes" id="UP000609172"/>
    </source>
</evidence>
<dbReference type="GO" id="GO:0030246">
    <property type="term" value="F:carbohydrate binding"/>
    <property type="evidence" value="ECO:0007669"/>
    <property type="project" value="InterPro"/>
</dbReference>
<dbReference type="InterPro" id="IPR011013">
    <property type="entry name" value="Gal_mutarotase_sf_dom"/>
</dbReference>
<organism evidence="4 5">
    <name type="scientific">Flavobacterium agrisoli</name>
    <dbReference type="NCBI Taxonomy" id="2793066"/>
    <lineage>
        <taxon>Bacteria</taxon>
        <taxon>Pseudomonadati</taxon>
        <taxon>Bacteroidota</taxon>
        <taxon>Flavobacteriia</taxon>
        <taxon>Flavobacteriales</taxon>
        <taxon>Flavobacteriaceae</taxon>
        <taxon>Flavobacterium</taxon>
    </lineage>
</organism>
<protein>
    <submittedName>
        <fullName evidence="4">Aldose 1-epimerase family protein</fullName>
    </submittedName>
</protein>
<dbReference type="GO" id="GO:0005975">
    <property type="term" value="P:carbohydrate metabolic process"/>
    <property type="evidence" value="ECO:0007669"/>
    <property type="project" value="InterPro"/>
</dbReference>
<evidence type="ECO:0000256" key="1">
    <source>
        <dbReference type="ARBA" id="ARBA00001913"/>
    </source>
</evidence>
<evidence type="ECO:0000313" key="4">
    <source>
        <dbReference type="EMBL" id="MBK0368592.1"/>
    </source>
</evidence>